<dbReference type="AlphaFoldDB" id="A0A1M7AS20"/>
<gene>
    <name evidence="2" type="ORF">SAMN05444266_103387</name>
</gene>
<dbReference type="SUPFAM" id="SSF49464">
    <property type="entry name" value="Carboxypeptidase regulatory domain-like"/>
    <property type="match status" value="1"/>
</dbReference>
<proteinExistence type="predicted"/>
<evidence type="ECO:0000313" key="2">
    <source>
        <dbReference type="EMBL" id="SHL45457.1"/>
    </source>
</evidence>
<accession>A0A1M7AS20</accession>
<dbReference type="Proteomes" id="UP000184420">
    <property type="component" value="Unassembled WGS sequence"/>
</dbReference>
<dbReference type="RefSeq" id="WP_143159886.1">
    <property type="nucleotide sequence ID" value="NZ_FRBL01000003.1"/>
</dbReference>
<feature type="signal peptide" evidence="1">
    <location>
        <begin position="1"/>
        <end position="20"/>
    </location>
</feature>
<feature type="chain" id="PRO_5009923822" description="CarboxypepD_reg-like domain-containing protein" evidence="1">
    <location>
        <begin position="21"/>
        <end position="249"/>
    </location>
</feature>
<protein>
    <recommendedName>
        <fullName evidence="4">CarboxypepD_reg-like domain-containing protein</fullName>
    </recommendedName>
</protein>
<dbReference type="OrthoDB" id="714262at2"/>
<keyword evidence="1" id="KW-0732">Signal</keyword>
<organism evidence="2 3">
    <name type="scientific">Chitinophaga jiangningensis</name>
    <dbReference type="NCBI Taxonomy" id="1419482"/>
    <lineage>
        <taxon>Bacteria</taxon>
        <taxon>Pseudomonadati</taxon>
        <taxon>Bacteroidota</taxon>
        <taxon>Chitinophagia</taxon>
        <taxon>Chitinophagales</taxon>
        <taxon>Chitinophagaceae</taxon>
        <taxon>Chitinophaga</taxon>
    </lineage>
</organism>
<evidence type="ECO:0000313" key="3">
    <source>
        <dbReference type="Proteomes" id="UP000184420"/>
    </source>
</evidence>
<evidence type="ECO:0000256" key="1">
    <source>
        <dbReference type="SAM" id="SignalP"/>
    </source>
</evidence>
<name>A0A1M7AS20_9BACT</name>
<evidence type="ECO:0008006" key="4">
    <source>
        <dbReference type="Google" id="ProtNLM"/>
    </source>
</evidence>
<dbReference type="EMBL" id="FRBL01000003">
    <property type="protein sequence ID" value="SHL45457.1"/>
    <property type="molecule type" value="Genomic_DNA"/>
</dbReference>
<sequence length="249" mass="28503">MIRKASLIIILILCRLLANAQQVQIRGTVFERTQSMGLPGVSVHSTGGGGAITDSLGRYTIKAGINDSLSFSYQGKATQLFPVKNISLVRPFDMKLYVDVKTLPTVEVFAKSRTYKSDSLDRRQEYGKYFDFSPEYLTTNPSGATFGGAGVNLDALFSMGKIKRMQNFRKLLLREEQEKFVDNRFNKALVQKITGLEGDMLTGYMAEYRPTYEMLLSFENEYDYLRFIKETSEDYANWWRKNHFKQPKP</sequence>
<reference evidence="2 3" key="1">
    <citation type="submission" date="2016-11" db="EMBL/GenBank/DDBJ databases">
        <authorList>
            <person name="Jaros S."/>
            <person name="Januszkiewicz K."/>
            <person name="Wedrychowicz H."/>
        </authorList>
    </citation>
    <scope>NUCLEOTIDE SEQUENCE [LARGE SCALE GENOMIC DNA]</scope>
    <source>
        <strain evidence="2 3">DSM 27406</strain>
    </source>
</reference>
<dbReference type="InterPro" id="IPR008969">
    <property type="entry name" value="CarboxyPept-like_regulatory"/>
</dbReference>
<keyword evidence="3" id="KW-1185">Reference proteome</keyword>
<dbReference type="STRING" id="1419482.SAMN05444266_103387"/>